<evidence type="ECO:0000313" key="2">
    <source>
        <dbReference type="Proteomes" id="UP000250919"/>
    </source>
</evidence>
<dbReference type="Proteomes" id="UP000250919">
    <property type="component" value="Unassembled WGS sequence"/>
</dbReference>
<proteinExistence type="predicted"/>
<dbReference type="EMBL" id="NSCM01000029">
    <property type="protein sequence ID" value="RAX10409.1"/>
    <property type="molecule type" value="Genomic_DNA"/>
</dbReference>
<comment type="caution">
    <text evidence="1">The sequence shown here is derived from an EMBL/GenBank/DDBJ whole genome shotgun (WGS) entry which is preliminary data.</text>
</comment>
<protein>
    <submittedName>
        <fullName evidence="1">Uncharacterized protein</fullName>
    </submittedName>
</protein>
<name>A0A329X0E5_9GAMM</name>
<reference evidence="1 2" key="1">
    <citation type="journal article" date="2018" name="Int. J. Syst. Evol. Microbiol.">
        <title>Whole-genome-based revisit of Photorhabdus phylogeny: proposal for the elevation of most Photorhabdus subspecies to the species level and description of one novel species Photorhabdus bodei sp. nov., and one novel subspecies Photorhabdus laumondii subsp. clarkei subsp. nov.</title>
        <authorList>
            <person name="Machado R.A.R."/>
            <person name="Wuthrich D."/>
            <person name="Kuhnert P."/>
            <person name="Arce C.C.M."/>
            <person name="Thonen L."/>
            <person name="Ruiz C."/>
            <person name="Zhang X."/>
            <person name="Robert C.A.M."/>
            <person name="Karimi J."/>
            <person name="Kamali S."/>
            <person name="Ma J."/>
            <person name="Bruggmann R."/>
            <person name="Erb M."/>
        </authorList>
    </citation>
    <scope>NUCLEOTIDE SEQUENCE [LARGE SCALE GENOMIC DNA]</scope>
    <source>
        <strain evidence="1 2">LJ24-63</strain>
    </source>
</reference>
<sequence length="61" mass="6859">MTHRPQLWVIAGPNGAGKLMLICAVETILIGKGESKLMKLAVTRENKYRKTPEGTFLYRLD</sequence>
<dbReference type="RefSeq" id="WP_112895977.1">
    <property type="nucleotide sequence ID" value="NZ_CAWNYH010000029.1"/>
</dbReference>
<evidence type="ECO:0000313" key="1">
    <source>
        <dbReference type="EMBL" id="RAX10409.1"/>
    </source>
</evidence>
<gene>
    <name evidence="1" type="ORF">CKY02_15285</name>
</gene>
<accession>A0A329X0E5</accession>
<dbReference type="GeneID" id="88807203"/>
<organism evidence="1 2">
    <name type="scientific">Photorhabdus bodei</name>
    <dbReference type="NCBI Taxonomy" id="2029681"/>
    <lineage>
        <taxon>Bacteria</taxon>
        <taxon>Pseudomonadati</taxon>
        <taxon>Pseudomonadota</taxon>
        <taxon>Gammaproteobacteria</taxon>
        <taxon>Enterobacterales</taxon>
        <taxon>Morganellaceae</taxon>
        <taxon>Photorhabdus</taxon>
    </lineage>
</organism>
<dbReference type="AlphaFoldDB" id="A0A329X0E5"/>